<protein>
    <submittedName>
        <fullName evidence="1">Baseplate J/gp47 family protein</fullName>
    </submittedName>
</protein>
<sequence length="291" mass="32037">MTRFSTDGLPRPVVIQPVSFDHAFERRLGEFVDLMRAAGIDYDVEDLETDPAVIAAQAAAYGDMYFVAALNDAARVILLPSFAEGTDLDLQAMRAGLGDRPRLEGESDASLRERIRLAWKGKSAAGPDDYYKSAARNFSGLVKDVAITAETRNFSDRILIVSVLTSEEGGVLSDELRDGLSVALNDPSFRSRNVSVEVVPAVISTKNVNAHIYLYPETPSSVIDQAREALIEAMAKDQRLGFDLTRSYVEKHLHRPGVQRVELQGWTNAYAGFNQAIRLGAINLTMFRVTL</sequence>
<reference evidence="1 2" key="1">
    <citation type="submission" date="2020-10" db="EMBL/GenBank/DDBJ databases">
        <title>Aquamicrobium zhengzhouensis sp. nov., a exopolysaccharide producing bacterium isolated from farmland soil.</title>
        <authorList>
            <person name="Wang X."/>
        </authorList>
    </citation>
    <scope>NUCLEOTIDE SEQUENCE [LARGE SCALE GENOMIC DNA]</scope>
    <source>
        <strain evidence="2">cd-1</strain>
    </source>
</reference>
<dbReference type="EMBL" id="JADGMQ010000002">
    <property type="protein sequence ID" value="MBI1620159.1"/>
    <property type="molecule type" value="Genomic_DNA"/>
</dbReference>
<comment type="caution">
    <text evidence="1">The sequence shown here is derived from an EMBL/GenBank/DDBJ whole genome shotgun (WGS) entry which is preliminary data.</text>
</comment>
<name>A0ABS0SA49_9HYPH</name>
<gene>
    <name evidence="1" type="ORF">IOD40_05720</name>
</gene>
<dbReference type="Proteomes" id="UP000601789">
    <property type="component" value="Unassembled WGS sequence"/>
</dbReference>
<accession>A0ABS0SA49</accession>
<dbReference type="RefSeq" id="WP_198475187.1">
    <property type="nucleotide sequence ID" value="NZ_JADGMQ010000002.1"/>
</dbReference>
<organism evidence="1 2">
    <name type="scientific">Aquamicrobium zhengzhouense</name>
    <dbReference type="NCBI Taxonomy" id="2781738"/>
    <lineage>
        <taxon>Bacteria</taxon>
        <taxon>Pseudomonadati</taxon>
        <taxon>Pseudomonadota</taxon>
        <taxon>Alphaproteobacteria</taxon>
        <taxon>Hyphomicrobiales</taxon>
        <taxon>Phyllobacteriaceae</taxon>
        <taxon>Aquamicrobium</taxon>
    </lineage>
</organism>
<evidence type="ECO:0000313" key="2">
    <source>
        <dbReference type="Proteomes" id="UP000601789"/>
    </source>
</evidence>
<proteinExistence type="predicted"/>
<keyword evidence="2" id="KW-1185">Reference proteome</keyword>
<evidence type="ECO:0000313" key="1">
    <source>
        <dbReference type="EMBL" id="MBI1620159.1"/>
    </source>
</evidence>